<evidence type="ECO:0000256" key="8">
    <source>
        <dbReference type="ARBA" id="ARBA00023004"/>
    </source>
</evidence>
<dbReference type="PANTHER" id="PTHR42821:SF1">
    <property type="entry name" value="CATALASE-B"/>
    <property type="match status" value="1"/>
</dbReference>
<dbReference type="PROSITE" id="PS00437">
    <property type="entry name" value="CATALASE_1"/>
    <property type="match status" value="1"/>
</dbReference>
<evidence type="ECO:0000256" key="10">
    <source>
        <dbReference type="PIRNR" id="PIRNR038927"/>
    </source>
</evidence>
<evidence type="ECO:0000256" key="11">
    <source>
        <dbReference type="RuleBase" id="RU000498"/>
    </source>
</evidence>
<dbReference type="InterPro" id="IPR043156">
    <property type="entry name" value="Catalase_clade2_helical"/>
</dbReference>
<dbReference type="InterPro" id="IPR029062">
    <property type="entry name" value="Class_I_gatase-like"/>
</dbReference>
<comment type="similarity">
    <text evidence="2 10 11">Belongs to the catalase family.</text>
</comment>
<evidence type="ECO:0000256" key="1">
    <source>
        <dbReference type="ARBA" id="ARBA00001971"/>
    </source>
</evidence>
<keyword evidence="7 10" id="KW-0560">Oxidoreductase</keyword>
<dbReference type="SUPFAM" id="SSF56634">
    <property type="entry name" value="Heme-dependent catalase-like"/>
    <property type="match status" value="1"/>
</dbReference>
<evidence type="ECO:0000256" key="5">
    <source>
        <dbReference type="ARBA" id="ARBA00022617"/>
    </source>
</evidence>
<evidence type="ECO:0000256" key="2">
    <source>
        <dbReference type="ARBA" id="ARBA00005329"/>
    </source>
</evidence>
<comment type="function">
    <text evidence="12">Catalyzes the degradation of hydrogen peroxide (H(2)O(2)) generated by peroxisomal oxidases to water and oxygen, thereby protecting cells from the toxic effects of hydrogen peroxide.</text>
</comment>
<keyword evidence="5 10" id="KW-0349">Heme</keyword>
<keyword evidence="6 10" id="KW-0479">Metal-binding</keyword>
<dbReference type="PIRSF" id="PIRSF038927">
    <property type="entry name" value="Catalase_clade2"/>
    <property type="match status" value="1"/>
</dbReference>
<dbReference type="Gene3D" id="3.40.50.880">
    <property type="match status" value="1"/>
</dbReference>
<dbReference type="EC" id="1.11.1.6" evidence="3 10"/>
<dbReference type="InterPro" id="IPR041399">
    <property type="entry name" value="Catalase_large_C"/>
</dbReference>
<comment type="catalytic activity">
    <reaction evidence="10 11">
        <text>2 H2O2 = O2 + 2 H2O</text>
        <dbReference type="Rhea" id="RHEA:20309"/>
        <dbReference type="ChEBI" id="CHEBI:15377"/>
        <dbReference type="ChEBI" id="CHEBI:15379"/>
        <dbReference type="ChEBI" id="CHEBI:16240"/>
        <dbReference type="EC" id="1.11.1.6"/>
    </reaction>
</comment>
<dbReference type="SUPFAM" id="SSF52317">
    <property type="entry name" value="Class I glutamine amidotransferase-like"/>
    <property type="match status" value="1"/>
</dbReference>
<evidence type="ECO:0000313" key="14">
    <source>
        <dbReference type="EMBL" id="KAL2827803.1"/>
    </source>
</evidence>
<dbReference type="PANTHER" id="PTHR42821">
    <property type="entry name" value="CATALASE"/>
    <property type="match status" value="1"/>
</dbReference>
<reference evidence="14 15" key="1">
    <citation type="submission" date="2024-07" db="EMBL/GenBank/DDBJ databases">
        <title>Section-level genome sequencing and comparative genomics of Aspergillus sections Usti and Cavernicolus.</title>
        <authorList>
            <consortium name="Lawrence Berkeley National Laboratory"/>
            <person name="Nybo J.L."/>
            <person name="Vesth T.C."/>
            <person name="Theobald S."/>
            <person name="Frisvad J.C."/>
            <person name="Larsen T.O."/>
            <person name="Kjaerboelling I."/>
            <person name="Rothschild-Mancinelli K."/>
            <person name="Lyhne E.K."/>
            <person name="Kogle M.E."/>
            <person name="Barry K."/>
            <person name="Clum A."/>
            <person name="Na H."/>
            <person name="Ledsgaard L."/>
            <person name="Lin J."/>
            <person name="Lipzen A."/>
            <person name="Kuo A."/>
            <person name="Riley R."/>
            <person name="Mondo S."/>
            <person name="LaButti K."/>
            <person name="Haridas S."/>
            <person name="Pangalinan J."/>
            <person name="Salamov A.A."/>
            <person name="Simmons B.A."/>
            <person name="Magnuson J.K."/>
            <person name="Chen J."/>
            <person name="Drula E."/>
            <person name="Henrissat B."/>
            <person name="Wiebenga A."/>
            <person name="Lubbers R.J."/>
            <person name="Gomes A.C."/>
            <person name="Makela M.R."/>
            <person name="Stajich J."/>
            <person name="Grigoriev I.V."/>
            <person name="Mortensen U.H."/>
            <person name="De vries R.P."/>
            <person name="Baker S.E."/>
            <person name="Andersen M.R."/>
        </authorList>
    </citation>
    <scope>NUCLEOTIDE SEQUENCE [LARGE SCALE GENOMIC DNA]</scope>
    <source>
        <strain evidence="14 15">CBS 600.67</strain>
    </source>
</reference>
<organism evidence="14 15">
    <name type="scientific">Aspergillus cavernicola</name>
    <dbReference type="NCBI Taxonomy" id="176166"/>
    <lineage>
        <taxon>Eukaryota</taxon>
        <taxon>Fungi</taxon>
        <taxon>Dikarya</taxon>
        <taxon>Ascomycota</taxon>
        <taxon>Pezizomycotina</taxon>
        <taxon>Eurotiomycetes</taxon>
        <taxon>Eurotiomycetidae</taxon>
        <taxon>Eurotiales</taxon>
        <taxon>Aspergillaceae</taxon>
        <taxon>Aspergillus</taxon>
        <taxon>Aspergillus subgen. Nidulantes</taxon>
    </lineage>
</organism>
<dbReference type="PROSITE" id="PS51402">
    <property type="entry name" value="CATALASE_3"/>
    <property type="match status" value="1"/>
</dbReference>
<accession>A0ABR4IM05</accession>
<dbReference type="CDD" id="cd03132">
    <property type="entry name" value="GATase1_catalase"/>
    <property type="match status" value="1"/>
</dbReference>
<dbReference type="Gene3D" id="2.40.180.10">
    <property type="entry name" value="Catalase core domain"/>
    <property type="match status" value="1"/>
</dbReference>
<feature type="domain" description="Catalase core" evidence="13">
    <location>
        <begin position="43"/>
        <end position="433"/>
    </location>
</feature>
<dbReference type="InterPro" id="IPR020835">
    <property type="entry name" value="Catalase_sf"/>
</dbReference>
<evidence type="ECO:0000256" key="3">
    <source>
        <dbReference type="ARBA" id="ARBA00012314"/>
    </source>
</evidence>
<comment type="cofactor">
    <cofactor evidence="1 10">
        <name>heme</name>
        <dbReference type="ChEBI" id="CHEBI:30413"/>
    </cofactor>
</comment>
<dbReference type="PROSITE" id="PS00438">
    <property type="entry name" value="CATALASE_2"/>
    <property type="match status" value="1"/>
</dbReference>
<dbReference type="Gene3D" id="1.20.1370.20">
    <property type="match status" value="1"/>
</dbReference>
<evidence type="ECO:0000256" key="12">
    <source>
        <dbReference type="RuleBase" id="RU004142"/>
    </source>
</evidence>
<keyword evidence="4 10" id="KW-0575">Peroxidase</keyword>
<keyword evidence="15" id="KW-1185">Reference proteome</keyword>
<sequence>MATHVASTLHKAEKAVQGTATKNKKLVDLEPDTVNVHTKQPQTTDHGVPISDPDHWLRASNNQRSGPMLLEDQIAREKIHRFDHERIPERVVHARGTGAFGNFKLHERIDDLSHAGILTDTSRNTPVFVRFSTVQGSKGSADTVRDVRGFAVKFYTDEGNWDIVGNNIPVFFIQDAIKFPDFVHAVKPEPHNEVPQAQTAHNNFWDFVYLHPEATHMFMWAMSDRAIPRSFRMMQGFGVNTYSLINKQGKRHFVKFHWTPHLGVHSLVWDEALKLAGQDPDFHRKDLMEAIDNKAYPKWDFAIQVIPEEDQDKFEFDILDATKIWPEEQVPLRVIGELELNRNVDEFFPQTEQVAFCTSHIVPGIDFSDDPLLQGRNFSYFDTQISRLGINWEELPINRPVCPFLNHNRDGAMRHRISKGAVNYWPNRFEALPPADPRTQNGFVSHPQSITGQKRRDLSPKFQEHHNQAQLFYNSMSPVEKIHMTKAFSFELDHCDDPTVYNRLAGTRLAELDLPLAQAVAETVGAPIPDKPLRPNHGITSIRLSQLDFIPKIPGIVSRRIAILIADGYDKVAFTGMKTAILAAQALPFVIATKRSPIYAAGESKDQGNGVIPDHFYDGQRSTMFDATFIPGGPHVQALKSNGQLRYWITESFGHLKTIGATGESAQLVKEVLGCSGLEVKVAGPGAKEPVEWYGVVTARGPEKPESFSEGVKILKDAGDFVGRFFYQVSQHRNWKRELDGLASTIAW</sequence>
<dbReference type="InterPro" id="IPR002226">
    <property type="entry name" value="Catalase_haem_BS"/>
</dbReference>
<dbReference type="PRINTS" id="PR00067">
    <property type="entry name" value="CATALASE"/>
</dbReference>
<dbReference type="InterPro" id="IPR024712">
    <property type="entry name" value="Catalase_clade2"/>
</dbReference>
<dbReference type="EMBL" id="JBFXLS010000023">
    <property type="protein sequence ID" value="KAL2827803.1"/>
    <property type="molecule type" value="Genomic_DNA"/>
</dbReference>
<dbReference type="InterPro" id="IPR010582">
    <property type="entry name" value="Catalase_immune_responsive"/>
</dbReference>
<keyword evidence="8 10" id="KW-0408">Iron</keyword>
<dbReference type="InterPro" id="IPR024708">
    <property type="entry name" value="Catalase_AS"/>
</dbReference>
<dbReference type="Pfam" id="PF06628">
    <property type="entry name" value="Catalase-rel"/>
    <property type="match status" value="1"/>
</dbReference>
<comment type="caution">
    <text evidence="14">The sequence shown here is derived from an EMBL/GenBank/DDBJ whole genome shotgun (WGS) entry which is preliminary data.</text>
</comment>
<dbReference type="InterPro" id="IPR011614">
    <property type="entry name" value="Catalase_core"/>
</dbReference>
<evidence type="ECO:0000259" key="13">
    <source>
        <dbReference type="SMART" id="SM01060"/>
    </source>
</evidence>
<gene>
    <name evidence="14" type="ORF">BDW59DRAFT_171237</name>
</gene>
<evidence type="ECO:0000256" key="6">
    <source>
        <dbReference type="ARBA" id="ARBA00022723"/>
    </source>
</evidence>
<evidence type="ECO:0000313" key="15">
    <source>
        <dbReference type="Proteomes" id="UP001610335"/>
    </source>
</evidence>
<protein>
    <recommendedName>
        <fullName evidence="3 10">Catalase</fullName>
        <ecNumber evidence="3 10">1.11.1.6</ecNumber>
    </recommendedName>
</protein>
<keyword evidence="9 10" id="KW-0376">Hydrogen peroxide</keyword>
<dbReference type="InterPro" id="IPR018028">
    <property type="entry name" value="Catalase"/>
</dbReference>
<dbReference type="Pfam" id="PF00199">
    <property type="entry name" value="Catalase"/>
    <property type="match status" value="1"/>
</dbReference>
<comment type="function">
    <text evidence="10">Occurs in almost all aerobically respiring organisms and serves to protect cells from the toxic effects of hydrogen peroxide.</text>
</comment>
<evidence type="ECO:0000256" key="7">
    <source>
        <dbReference type="ARBA" id="ARBA00023002"/>
    </source>
</evidence>
<dbReference type="Proteomes" id="UP001610335">
    <property type="component" value="Unassembled WGS sequence"/>
</dbReference>
<proteinExistence type="inferred from homology"/>
<evidence type="ECO:0000256" key="9">
    <source>
        <dbReference type="ARBA" id="ARBA00023324"/>
    </source>
</evidence>
<dbReference type="SMART" id="SM01060">
    <property type="entry name" value="Catalase"/>
    <property type="match status" value="1"/>
</dbReference>
<evidence type="ECO:0000256" key="4">
    <source>
        <dbReference type="ARBA" id="ARBA00022559"/>
    </source>
</evidence>
<name>A0ABR4IM05_9EURO</name>